<dbReference type="Proteomes" id="UP000190827">
    <property type="component" value="Unassembled WGS sequence"/>
</dbReference>
<dbReference type="Gene3D" id="3.40.710.10">
    <property type="entry name" value="DD-peptidase/beta-lactamase superfamily"/>
    <property type="match status" value="1"/>
</dbReference>
<keyword evidence="3" id="KW-1185">Reference proteome</keyword>
<dbReference type="Pfam" id="PF00144">
    <property type="entry name" value="Beta-lactamase"/>
    <property type="match status" value="1"/>
</dbReference>
<protein>
    <submittedName>
        <fullName evidence="2">CubicO group peptidase, beta-lactamase class C family</fullName>
    </submittedName>
</protein>
<name>A0ABY1LHH8_9MICO</name>
<evidence type="ECO:0000313" key="2">
    <source>
        <dbReference type="EMBL" id="SKC41262.1"/>
    </source>
</evidence>
<dbReference type="InterPro" id="IPR012338">
    <property type="entry name" value="Beta-lactam/transpept-like"/>
</dbReference>
<dbReference type="PANTHER" id="PTHR43283:SF7">
    <property type="entry name" value="BETA-LACTAMASE-RELATED DOMAIN-CONTAINING PROTEIN"/>
    <property type="match status" value="1"/>
</dbReference>
<reference evidence="2 3" key="1">
    <citation type="submission" date="2017-02" db="EMBL/GenBank/DDBJ databases">
        <authorList>
            <person name="Varghese N."/>
            <person name="Submissions S."/>
        </authorList>
    </citation>
    <scope>NUCLEOTIDE SEQUENCE [LARGE SCALE GENOMIC DNA]</scope>
    <source>
        <strain evidence="2 3">VKM Ac-1787</strain>
    </source>
</reference>
<gene>
    <name evidence="2" type="ORF">SAMN06295973_0705</name>
</gene>
<sequence>MPRTPVGQTGPVTRPDPIRADTTRAALLRDRIVQQVAEQGFGAHGLHVLAGDDEAEHRWTEDVREDVHSAAKGVCVLAAGLAIDDGLITMDTTLGTVFPEADFGEGTADVTLRHLLNMTSGVDLPWSPTLLSDWPDLTLEFLSRPSRGRVFQYSNASTYTAMRAVETRVGDVGDYLEQRLLAPLGIHDAPWERCPRGFIAAGGGLQLRTTELARIGRLIRDRGRWAGEHLLSPEWIDAMHTDWVPSGTGIGYERYALGGWDGPGAAWRLHGAYGQLVVFAGDAVVTITAEDHEGADRIAASVSSLLTDTAD</sequence>
<evidence type="ECO:0000313" key="3">
    <source>
        <dbReference type="Proteomes" id="UP000190827"/>
    </source>
</evidence>
<accession>A0ABY1LHH8</accession>
<feature type="domain" description="Beta-lactamase-related" evidence="1">
    <location>
        <begin position="50"/>
        <end position="283"/>
    </location>
</feature>
<dbReference type="EMBL" id="FUZO01000001">
    <property type="protein sequence ID" value="SKC41262.1"/>
    <property type="molecule type" value="Genomic_DNA"/>
</dbReference>
<dbReference type="SUPFAM" id="SSF56601">
    <property type="entry name" value="beta-lactamase/transpeptidase-like"/>
    <property type="match status" value="1"/>
</dbReference>
<comment type="caution">
    <text evidence="2">The sequence shown here is derived from an EMBL/GenBank/DDBJ whole genome shotgun (WGS) entry which is preliminary data.</text>
</comment>
<organism evidence="2 3">
    <name type="scientific">Plantibacter cousiniae</name>
    <name type="common">nom. nud.</name>
    <dbReference type="NCBI Taxonomy" id="199709"/>
    <lineage>
        <taxon>Bacteria</taxon>
        <taxon>Bacillati</taxon>
        <taxon>Actinomycetota</taxon>
        <taxon>Actinomycetes</taxon>
        <taxon>Micrococcales</taxon>
        <taxon>Microbacteriaceae</taxon>
        <taxon>Plantibacter</taxon>
    </lineage>
</organism>
<dbReference type="PANTHER" id="PTHR43283">
    <property type="entry name" value="BETA-LACTAMASE-RELATED"/>
    <property type="match status" value="1"/>
</dbReference>
<dbReference type="InterPro" id="IPR001466">
    <property type="entry name" value="Beta-lactam-related"/>
</dbReference>
<proteinExistence type="predicted"/>
<dbReference type="InterPro" id="IPR050789">
    <property type="entry name" value="Diverse_Enzym_Activities"/>
</dbReference>
<evidence type="ECO:0000259" key="1">
    <source>
        <dbReference type="Pfam" id="PF00144"/>
    </source>
</evidence>